<dbReference type="RefSeq" id="WP_196493778.1">
    <property type="nucleotide sequence ID" value="NZ_WOCA01000006.1"/>
</dbReference>
<accession>A0A6N8FGX9</accession>
<keyword evidence="1" id="KW-0812">Transmembrane</keyword>
<proteinExistence type="predicted"/>
<evidence type="ECO:0000313" key="3">
    <source>
        <dbReference type="Proteomes" id="UP000469125"/>
    </source>
</evidence>
<feature type="transmembrane region" description="Helical" evidence="1">
    <location>
        <begin position="208"/>
        <end position="227"/>
    </location>
</feature>
<protein>
    <submittedName>
        <fullName evidence="2">Uncharacterized protein</fullName>
    </submittedName>
</protein>
<dbReference type="AlphaFoldDB" id="A0A6N8FGX9"/>
<evidence type="ECO:0000256" key="1">
    <source>
        <dbReference type="SAM" id="Phobius"/>
    </source>
</evidence>
<organism evidence="2 3">
    <name type="scientific">Ornithinibacillus caprae</name>
    <dbReference type="NCBI Taxonomy" id="2678566"/>
    <lineage>
        <taxon>Bacteria</taxon>
        <taxon>Bacillati</taxon>
        <taxon>Bacillota</taxon>
        <taxon>Bacilli</taxon>
        <taxon>Bacillales</taxon>
        <taxon>Bacillaceae</taxon>
        <taxon>Ornithinibacillus</taxon>
    </lineage>
</organism>
<sequence>MVNDMKEAMRIASFELQASWAGFIYTIIFFAIYTLLIILLTETANNIGIYDLLFIVLFTFAPIWMKPKVLQDQVIRGDLWISPILHNQMQLPLPKEVIAKSRLIIYFVYSLPAQVLVLICMYLFSTELQNLLAPSNYIAFSITWLSFGIFFGSAIVTYDTGMYIVPNKKLAFILSGLLLVFIIFGIVIFPWIFSYGIVHFTAIAVQKWPIPIVIFSILIAYFGLHYWKYKMIKNMETIDYQ</sequence>
<name>A0A6N8FGX9_9BACI</name>
<keyword evidence="1" id="KW-1133">Transmembrane helix</keyword>
<reference evidence="2 3" key="1">
    <citation type="submission" date="2019-11" db="EMBL/GenBank/DDBJ databases">
        <authorList>
            <person name="Li X."/>
        </authorList>
    </citation>
    <scope>NUCLEOTIDE SEQUENCE [LARGE SCALE GENOMIC DNA]</scope>
    <source>
        <strain evidence="2 3">L9</strain>
    </source>
</reference>
<feature type="transmembrane region" description="Helical" evidence="1">
    <location>
        <begin position="47"/>
        <end position="65"/>
    </location>
</feature>
<feature type="transmembrane region" description="Helical" evidence="1">
    <location>
        <begin position="137"/>
        <end position="158"/>
    </location>
</feature>
<feature type="transmembrane region" description="Helical" evidence="1">
    <location>
        <begin position="103"/>
        <end position="125"/>
    </location>
</feature>
<comment type="caution">
    <text evidence="2">The sequence shown here is derived from an EMBL/GenBank/DDBJ whole genome shotgun (WGS) entry which is preliminary data.</text>
</comment>
<dbReference type="EMBL" id="WOCA01000006">
    <property type="protein sequence ID" value="MUK88713.1"/>
    <property type="molecule type" value="Genomic_DNA"/>
</dbReference>
<feature type="transmembrane region" description="Helical" evidence="1">
    <location>
        <begin position="170"/>
        <end position="193"/>
    </location>
</feature>
<feature type="transmembrane region" description="Helical" evidence="1">
    <location>
        <begin position="20"/>
        <end position="41"/>
    </location>
</feature>
<keyword evidence="1" id="KW-0472">Membrane</keyword>
<evidence type="ECO:0000313" key="2">
    <source>
        <dbReference type="EMBL" id="MUK88713.1"/>
    </source>
</evidence>
<gene>
    <name evidence="2" type="ORF">GMD78_09945</name>
</gene>
<keyword evidence="3" id="KW-1185">Reference proteome</keyword>
<dbReference type="Proteomes" id="UP000469125">
    <property type="component" value="Unassembled WGS sequence"/>
</dbReference>